<sequence length="163" mass="18218">MNKPVPPPGRPPGRGVFADTNLPQADESNTDSAWQQFQDLENRGNARFADTQPADKTILPGMMTRKPATPGTSIDDVLVEARRNNRVCPQPVFWFQLYDLLPEGVRKPPAPPDGPAWRTASSLAKRMALRDHLEFADRSGALAAVMAYLRKLREQDWLHMGED</sequence>
<evidence type="ECO:0000313" key="2">
    <source>
        <dbReference type="EMBL" id="TWO71765.1"/>
    </source>
</evidence>
<gene>
    <name evidence="2" type="ORF">FN976_09150</name>
</gene>
<name>A0A562ZU03_9BURK</name>
<feature type="region of interest" description="Disordered" evidence="1">
    <location>
        <begin position="1"/>
        <end position="32"/>
    </location>
</feature>
<dbReference type="Proteomes" id="UP000318199">
    <property type="component" value="Unassembled WGS sequence"/>
</dbReference>
<dbReference type="OrthoDB" id="8905728at2"/>
<comment type="caution">
    <text evidence="2">The sequence shown here is derived from an EMBL/GenBank/DDBJ whole genome shotgun (WGS) entry which is preliminary data.</text>
</comment>
<evidence type="ECO:0000256" key="1">
    <source>
        <dbReference type="SAM" id="MobiDB-lite"/>
    </source>
</evidence>
<protein>
    <submittedName>
        <fullName evidence="2">Uncharacterized protein</fullName>
    </submittedName>
</protein>
<dbReference type="AlphaFoldDB" id="A0A562ZU03"/>
<feature type="compositionally biased region" description="Pro residues" evidence="1">
    <location>
        <begin position="1"/>
        <end position="11"/>
    </location>
</feature>
<proteinExistence type="predicted"/>
<dbReference type="RefSeq" id="WP_145892706.1">
    <property type="nucleotide sequence ID" value="NZ_VOBQ01000006.1"/>
</dbReference>
<organism evidence="2 3">
    <name type="scientific">Caenimonas sedimenti</name>
    <dbReference type="NCBI Taxonomy" id="2596921"/>
    <lineage>
        <taxon>Bacteria</taxon>
        <taxon>Pseudomonadati</taxon>
        <taxon>Pseudomonadota</taxon>
        <taxon>Betaproteobacteria</taxon>
        <taxon>Burkholderiales</taxon>
        <taxon>Comamonadaceae</taxon>
        <taxon>Caenimonas</taxon>
    </lineage>
</organism>
<reference evidence="2 3" key="1">
    <citation type="submission" date="2019-07" db="EMBL/GenBank/DDBJ databases">
        <title>Caenimonas sedimenti sp. nov., isolated from activated sludge.</title>
        <authorList>
            <person name="Xu J."/>
        </authorList>
    </citation>
    <scope>NUCLEOTIDE SEQUENCE [LARGE SCALE GENOMIC DNA]</scope>
    <source>
        <strain evidence="2 3">HX-9-20</strain>
    </source>
</reference>
<accession>A0A562ZU03</accession>
<keyword evidence="3" id="KW-1185">Reference proteome</keyword>
<evidence type="ECO:0000313" key="3">
    <source>
        <dbReference type="Proteomes" id="UP000318199"/>
    </source>
</evidence>
<dbReference type="EMBL" id="VOBQ01000006">
    <property type="protein sequence ID" value="TWO71765.1"/>
    <property type="molecule type" value="Genomic_DNA"/>
</dbReference>
<feature type="compositionally biased region" description="Polar residues" evidence="1">
    <location>
        <begin position="21"/>
        <end position="32"/>
    </location>
</feature>